<evidence type="ECO:0000313" key="2">
    <source>
        <dbReference type="Proteomes" id="UP000644749"/>
    </source>
</evidence>
<dbReference type="InterPro" id="IPR007434">
    <property type="entry name" value="FemAB-like"/>
</dbReference>
<keyword evidence="2" id="KW-1185">Reference proteome</keyword>
<dbReference type="InterPro" id="IPR016181">
    <property type="entry name" value="Acyl_CoA_acyltransferase"/>
</dbReference>
<reference evidence="1 2" key="1">
    <citation type="submission" date="2021-01" db="EMBL/GenBank/DDBJ databases">
        <title>011410 draft genome.</title>
        <authorList>
            <person name="Lang L."/>
        </authorList>
    </citation>
    <scope>NUCLEOTIDE SEQUENCE [LARGE SCALE GENOMIC DNA]</scope>
    <source>
        <strain evidence="1 2">KCTC 42845</strain>
    </source>
</reference>
<gene>
    <name evidence="1" type="ORF">JL111_05215</name>
</gene>
<organism evidence="1 2">
    <name type="scientific">Paracoccus aerius</name>
    <dbReference type="NCBI Taxonomy" id="1915382"/>
    <lineage>
        <taxon>Bacteria</taxon>
        <taxon>Pseudomonadati</taxon>
        <taxon>Pseudomonadota</taxon>
        <taxon>Alphaproteobacteria</taxon>
        <taxon>Rhodobacterales</taxon>
        <taxon>Paracoccaceae</taxon>
        <taxon>Paracoccus</taxon>
    </lineage>
</organism>
<dbReference type="PANTHER" id="PTHR47017:SF1">
    <property type="entry name" value="ACYL-COA"/>
    <property type="match status" value="1"/>
</dbReference>
<dbReference type="RefSeq" id="WP_191308582.1">
    <property type="nucleotide sequence ID" value="NZ_BNCL01000003.1"/>
</dbReference>
<dbReference type="EMBL" id="JAESHT010000003">
    <property type="protein sequence ID" value="MBL3672883.1"/>
    <property type="molecule type" value="Genomic_DNA"/>
</dbReference>
<name>A0ABS1S2D0_9RHOB</name>
<dbReference type="PANTHER" id="PTHR47017">
    <property type="entry name" value="ACYL-COA"/>
    <property type="match status" value="1"/>
</dbReference>
<dbReference type="SUPFAM" id="SSF55729">
    <property type="entry name" value="Acyl-CoA N-acyltransferases (Nat)"/>
    <property type="match status" value="1"/>
</dbReference>
<sequence>MSTLTLSTHSGIAAIPAHVWDGLGDGNPFTSHRFLLALEESGSVGRGTGWQPLHVTLEEGGTVVAAAPLYAKSHSQGEYIFDHAWAEAYQRAGGRYYPKLQAAVPFTPVTGARLLARDPAMRQSLLAGMTQVAEKGGASGVHVTFCTEDEAGQGAEMGFLPRVTQQFHWLNRGYGSFEDFLGALSSRKRKDLRKERARAKDFGGTIRHLTGDDLKPHHWDAFWAFYQDTGSRKWGRPYLTRAFFDCLHQTMRDDILLVLAERDGRPVAGALNFLGPDAIYGRYWGCVEDHPFLHFELCYHQAIDHAIAHGLSRVEAGAQGEHKLARGYEPVATHSLHWVGDEGFQRALADYLDREREAMGEEIEALADFTPFRRG</sequence>
<protein>
    <submittedName>
        <fullName evidence="1">N-acetyltransferase</fullName>
    </submittedName>
</protein>
<dbReference type="Pfam" id="PF04339">
    <property type="entry name" value="FemAB_like"/>
    <property type="match status" value="1"/>
</dbReference>
<accession>A0ABS1S2D0</accession>
<proteinExistence type="predicted"/>
<dbReference type="Gene3D" id="3.40.630.30">
    <property type="match status" value="1"/>
</dbReference>
<dbReference type="Proteomes" id="UP000644749">
    <property type="component" value="Unassembled WGS sequence"/>
</dbReference>
<comment type="caution">
    <text evidence="1">The sequence shown here is derived from an EMBL/GenBank/DDBJ whole genome shotgun (WGS) entry which is preliminary data.</text>
</comment>
<evidence type="ECO:0000313" key="1">
    <source>
        <dbReference type="EMBL" id="MBL3672883.1"/>
    </source>
</evidence>